<evidence type="ECO:0000256" key="1">
    <source>
        <dbReference type="ARBA" id="ARBA00000971"/>
    </source>
</evidence>
<dbReference type="InterPro" id="IPR019734">
    <property type="entry name" value="TPR_rpt"/>
</dbReference>
<dbReference type="Pfam" id="PF14559">
    <property type="entry name" value="TPR_19"/>
    <property type="match status" value="1"/>
</dbReference>
<dbReference type="InterPro" id="IPR046357">
    <property type="entry name" value="PPIase_dom_sf"/>
</dbReference>
<dbReference type="EMBL" id="JAUCMV010000003">
    <property type="protein sequence ID" value="KAK0410911.1"/>
    <property type="molecule type" value="Genomic_DNA"/>
</dbReference>
<dbReference type="PROSITE" id="PS50293">
    <property type="entry name" value="TPR_REGION"/>
    <property type="match status" value="1"/>
</dbReference>
<keyword evidence="9" id="KW-0175">Coiled coil</keyword>
<dbReference type="PANTHER" id="PTHR46512">
    <property type="entry name" value="PEPTIDYLPROLYL ISOMERASE"/>
    <property type="match status" value="1"/>
</dbReference>
<dbReference type="Proteomes" id="UP001175271">
    <property type="component" value="Unassembled WGS sequence"/>
</dbReference>
<dbReference type="Gene3D" id="3.10.50.40">
    <property type="match status" value="2"/>
</dbReference>
<evidence type="ECO:0000256" key="3">
    <source>
        <dbReference type="ARBA" id="ARBA00022737"/>
    </source>
</evidence>
<evidence type="ECO:0000256" key="6">
    <source>
        <dbReference type="ARBA" id="ARBA00023235"/>
    </source>
</evidence>
<dbReference type="SUPFAM" id="SSF54534">
    <property type="entry name" value="FKBP-like"/>
    <property type="match status" value="2"/>
</dbReference>
<evidence type="ECO:0000256" key="9">
    <source>
        <dbReference type="SAM" id="Coils"/>
    </source>
</evidence>
<protein>
    <recommendedName>
        <fullName evidence="2 7">peptidylprolyl isomerase</fullName>
        <ecNumber evidence="2 7">5.2.1.8</ecNumber>
    </recommendedName>
</protein>
<evidence type="ECO:0000256" key="8">
    <source>
        <dbReference type="PROSITE-ProRule" id="PRU00339"/>
    </source>
</evidence>
<keyword evidence="3" id="KW-0677">Repeat</keyword>
<feature type="domain" description="PPIase FKBP-type" evidence="11">
    <location>
        <begin position="213"/>
        <end position="301"/>
    </location>
</feature>
<keyword evidence="6 7" id="KW-0413">Isomerase</keyword>
<dbReference type="SUPFAM" id="SSF48452">
    <property type="entry name" value="TPR-like"/>
    <property type="match status" value="1"/>
</dbReference>
<dbReference type="AlphaFoldDB" id="A0AA39LUR6"/>
<dbReference type="InterPro" id="IPR001179">
    <property type="entry name" value="PPIase_FKBP_dom"/>
</dbReference>
<feature type="chain" id="PRO_5041275101" description="peptidylprolyl isomerase" evidence="10">
    <location>
        <begin position="19"/>
        <end position="604"/>
    </location>
</feature>
<dbReference type="Pfam" id="PF00254">
    <property type="entry name" value="FKBP_C"/>
    <property type="match status" value="2"/>
</dbReference>
<evidence type="ECO:0000256" key="7">
    <source>
        <dbReference type="PROSITE-ProRule" id="PRU00277"/>
    </source>
</evidence>
<dbReference type="InterPro" id="IPR038412">
    <property type="entry name" value="Pepsin-I3_sf"/>
</dbReference>
<evidence type="ECO:0000256" key="4">
    <source>
        <dbReference type="ARBA" id="ARBA00022803"/>
    </source>
</evidence>
<keyword evidence="4 8" id="KW-0802">TPR repeat</keyword>
<dbReference type="EC" id="5.2.1.8" evidence="2 7"/>
<comment type="caution">
    <text evidence="12">The sequence shown here is derived from an EMBL/GenBank/DDBJ whole genome shotgun (WGS) entry which is preliminary data.</text>
</comment>
<dbReference type="Gene3D" id="1.25.40.10">
    <property type="entry name" value="Tetratricopeptide repeat domain"/>
    <property type="match status" value="1"/>
</dbReference>
<feature type="repeat" description="TPR" evidence="8">
    <location>
        <begin position="518"/>
        <end position="551"/>
    </location>
</feature>
<keyword evidence="10" id="KW-0732">Signal</keyword>
<proteinExistence type="predicted"/>
<evidence type="ECO:0000313" key="13">
    <source>
        <dbReference type="Proteomes" id="UP001175271"/>
    </source>
</evidence>
<dbReference type="FunFam" id="3.10.50.40:FF:000013">
    <property type="entry name" value="Peptidylprolyl isomerase"/>
    <property type="match status" value="1"/>
</dbReference>
<dbReference type="FunFam" id="3.10.50.40:FF:000006">
    <property type="entry name" value="Peptidyl-prolyl cis-trans isomerase"/>
    <property type="match status" value="1"/>
</dbReference>
<feature type="coiled-coil region" evidence="9">
    <location>
        <begin position="524"/>
        <end position="582"/>
    </location>
</feature>
<keyword evidence="5 7" id="KW-0697">Rotamase</keyword>
<dbReference type="GO" id="GO:0003755">
    <property type="term" value="F:peptidyl-prolyl cis-trans isomerase activity"/>
    <property type="evidence" value="ECO:0007669"/>
    <property type="project" value="UniProtKB-KW"/>
</dbReference>
<dbReference type="PANTHER" id="PTHR46512:SF9">
    <property type="entry name" value="PEPTIDYLPROLYL ISOMERASE"/>
    <property type="match status" value="1"/>
</dbReference>
<organism evidence="12 13">
    <name type="scientific">Steinernema hermaphroditum</name>
    <dbReference type="NCBI Taxonomy" id="289476"/>
    <lineage>
        <taxon>Eukaryota</taxon>
        <taxon>Metazoa</taxon>
        <taxon>Ecdysozoa</taxon>
        <taxon>Nematoda</taxon>
        <taxon>Chromadorea</taxon>
        <taxon>Rhabditida</taxon>
        <taxon>Tylenchina</taxon>
        <taxon>Panagrolaimomorpha</taxon>
        <taxon>Strongyloidoidea</taxon>
        <taxon>Steinernematidae</taxon>
        <taxon>Steinernema</taxon>
    </lineage>
</organism>
<dbReference type="InterPro" id="IPR050754">
    <property type="entry name" value="FKBP4/5/8-like"/>
</dbReference>
<dbReference type="SMART" id="SM00028">
    <property type="entry name" value="TPR"/>
    <property type="match status" value="3"/>
</dbReference>
<evidence type="ECO:0000256" key="5">
    <source>
        <dbReference type="ARBA" id="ARBA00023110"/>
    </source>
</evidence>
<reference evidence="12" key="1">
    <citation type="submission" date="2023-06" db="EMBL/GenBank/DDBJ databases">
        <title>Genomic analysis of the entomopathogenic nematode Steinernema hermaphroditum.</title>
        <authorList>
            <person name="Schwarz E.M."/>
            <person name="Heppert J.K."/>
            <person name="Baniya A."/>
            <person name="Schwartz H.T."/>
            <person name="Tan C.-H."/>
            <person name="Antoshechkin I."/>
            <person name="Sternberg P.W."/>
            <person name="Goodrich-Blair H."/>
            <person name="Dillman A.R."/>
        </authorList>
    </citation>
    <scope>NUCLEOTIDE SEQUENCE</scope>
    <source>
        <strain evidence="12">PS9179</strain>
        <tissue evidence="12">Whole animal</tissue>
    </source>
</reference>
<feature type="signal peptide" evidence="10">
    <location>
        <begin position="1"/>
        <end position="18"/>
    </location>
</feature>
<accession>A0AA39LUR6</accession>
<dbReference type="PROSITE" id="PS50059">
    <property type="entry name" value="FKBP_PPIASE"/>
    <property type="match status" value="2"/>
</dbReference>
<evidence type="ECO:0000313" key="12">
    <source>
        <dbReference type="EMBL" id="KAK0410911.1"/>
    </source>
</evidence>
<dbReference type="Gene3D" id="3.30.1120.50">
    <property type="entry name" value="Pepsin inhibitor-3"/>
    <property type="match status" value="1"/>
</dbReference>
<evidence type="ECO:0000256" key="2">
    <source>
        <dbReference type="ARBA" id="ARBA00013194"/>
    </source>
</evidence>
<evidence type="ECO:0000256" key="10">
    <source>
        <dbReference type="SAM" id="SignalP"/>
    </source>
</evidence>
<comment type="catalytic activity">
    <reaction evidence="1 7">
        <text>[protein]-peptidylproline (omega=180) = [protein]-peptidylproline (omega=0)</text>
        <dbReference type="Rhea" id="RHEA:16237"/>
        <dbReference type="Rhea" id="RHEA-COMP:10747"/>
        <dbReference type="Rhea" id="RHEA-COMP:10748"/>
        <dbReference type="ChEBI" id="CHEBI:83833"/>
        <dbReference type="ChEBI" id="CHEBI:83834"/>
        <dbReference type="EC" id="5.2.1.8"/>
    </reaction>
</comment>
<dbReference type="InterPro" id="IPR011990">
    <property type="entry name" value="TPR-like_helical_dom_sf"/>
</dbReference>
<sequence length="604" mass="67641">MFLSSCFALFLLGGVALAEIENPGSQVTPHGDLQPRGHSSSSFHSSSFQSNFVVNNGSSQSSYQFVHGNCIVSDGVVNDNGNKRPLTEQEKQKIEQYETDMQQYGFDFSKYMQEFTQNMMRQVFSGFGMNFPFENNRRQTEAPAAQPMAPKMPQVPCFCESCKQNQIGNTSSRVTIMTATNEAPEIDVSPAQDGGVLKTVLQEGTGEDTPVTGDVVYVHYVGRLENGEEFDSSIKTNTPFHFTLGEGQVIKGWELVAPTMKAGEKALVKIGPKYGYGAAGRPPTIPPNSTLIFEMELLRWTGEDISPDFDGSIYKRVIAPGEKHKNPSDFARVKVHAVGEYNGQAFLDEDLDYILGEGSIYNLPDGVDKALRRFTKGEKARVTLSTPYNYGTEPPKGLEVEIPPNAEIVFVLFLKDFEAKKHLWEMDEVEKLAEAAEHKEKGNMFLKANNYKVALDKYRAVISMLETDRNVSDERKVEWRNMRVTCYTNSALVELKRGQAAEAIRLCQKVLEQDANNVKGVYRMAEALSMRKDYEEAIKNYQRVIELDPSNKAALQKMNECAQKLEAQKNAEKKRYAKLFKKMRTEDEDVSKVVTDVVDAAAVQ</sequence>
<evidence type="ECO:0000259" key="11">
    <source>
        <dbReference type="PROSITE" id="PS50059"/>
    </source>
</evidence>
<name>A0AA39LUR6_9BILA</name>
<feature type="domain" description="PPIase FKBP-type" evidence="11">
    <location>
        <begin position="330"/>
        <end position="418"/>
    </location>
</feature>
<dbReference type="PROSITE" id="PS50005">
    <property type="entry name" value="TPR"/>
    <property type="match status" value="1"/>
</dbReference>
<gene>
    <name evidence="12" type="ORF">QR680_005390</name>
</gene>
<keyword evidence="13" id="KW-1185">Reference proteome</keyword>